<dbReference type="CDD" id="cd04590">
    <property type="entry name" value="CBS_pair_CorC_HlyC_assoc"/>
    <property type="match status" value="1"/>
</dbReference>
<name>A0A3M0A5F8_9GAMM</name>
<evidence type="ECO:0000256" key="7">
    <source>
        <dbReference type="ARBA" id="ARBA00037273"/>
    </source>
</evidence>
<feature type="domain" description="CBS" evidence="10">
    <location>
        <begin position="69"/>
        <end position="128"/>
    </location>
</feature>
<evidence type="ECO:0000256" key="3">
    <source>
        <dbReference type="ARBA" id="ARBA00022737"/>
    </source>
</evidence>
<evidence type="ECO:0000256" key="6">
    <source>
        <dbReference type="ARBA" id="ARBA00023285"/>
    </source>
</evidence>
<dbReference type="Gene3D" id="3.30.465.10">
    <property type="match status" value="1"/>
</dbReference>
<dbReference type="InterPro" id="IPR000644">
    <property type="entry name" value="CBS_dom"/>
</dbReference>
<evidence type="ECO:0000256" key="1">
    <source>
        <dbReference type="ARBA" id="ARBA00006337"/>
    </source>
</evidence>
<dbReference type="InterPro" id="IPR046342">
    <property type="entry name" value="CBS_dom_sf"/>
</dbReference>
<dbReference type="PANTHER" id="PTHR22777">
    <property type="entry name" value="HEMOLYSIN-RELATED"/>
    <property type="match status" value="1"/>
</dbReference>
<dbReference type="SMART" id="SM00116">
    <property type="entry name" value="CBS"/>
    <property type="match status" value="2"/>
</dbReference>
<gene>
    <name evidence="11" type="ORF">DFR27_1366</name>
</gene>
<evidence type="ECO:0000256" key="9">
    <source>
        <dbReference type="PROSITE-ProRule" id="PRU00703"/>
    </source>
</evidence>
<dbReference type="PROSITE" id="PS51371">
    <property type="entry name" value="CBS"/>
    <property type="match status" value="2"/>
</dbReference>
<dbReference type="OrthoDB" id="9797674at2"/>
<dbReference type="AlphaFoldDB" id="A0A3M0A5F8"/>
<evidence type="ECO:0000259" key="10">
    <source>
        <dbReference type="PROSITE" id="PS51371"/>
    </source>
</evidence>
<dbReference type="InterPro" id="IPR044751">
    <property type="entry name" value="Ion_transp-like_CBS"/>
</dbReference>
<dbReference type="SUPFAM" id="SSF56176">
    <property type="entry name" value="FAD-binding/transporter-associated domain-like"/>
    <property type="match status" value="1"/>
</dbReference>
<evidence type="ECO:0000256" key="4">
    <source>
        <dbReference type="ARBA" id="ARBA00022842"/>
    </source>
</evidence>
<accession>A0A3M0A5F8</accession>
<comment type="function">
    <text evidence="7">Plays a role in the transport of magnesium and cobalt ions.</text>
</comment>
<keyword evidence="12" id="KW-1185">Reference proteome</keyword>
<dbReference type="Proteomes" id="UP000267187">
    <property type="component" value="Unassembled WGS sequence"/>
</dbReference>
<evidence type="ECO:0000313" key="12">
    <source>
        <dbReference type="Proteomes" id="UP000267187"/>
    </source>
</evidence>
<evidence type="ECO:0000256" key="5">
    <source>
        <dbReference type="ARBA" id="ARBA00023122"/>
    </source>
</evidence>
<dbReference type="InterPro" id="IPR036318">
    <property type="entry name" value="FAD-bd_PCMH-like_sf"/>
</dbReference>
<comment type="caution">
    <text evidence="11">The sequence shown here is derived from an EMBL/GenBank/DDBJ whole genome shotgun (WGS) entry which is preliminary data.</text>
</comment>
<dbReference type="Pfam" id="PF00571">
    <property type="entry name" value="CBS"/>
    <property type="match status" value="2"/>
</dbReference>
<dbReference type="EMBL" id="REFJ01000003">
    <property type="protein sequence ID" value="RMA80010.1"/>
    <property type="molecule type" value="Genomic_DNA"/>
</dbReference>
<evidence type="ECO:0000256" key="8">
    <source>
        <dbReference type="ARBA" id="ARBA00040729"/>
    </source>
</evidence>
<dbReference type="GO" id="GO:0005886">
    <property type="term" value="C:plasma membrane"/>
    <property type="evidence" value="ECO:0007669"/>
    <property type="project" value="TreeGrafter"/>
</dbReference>
<proteinExistence type="inferred from homology"/>
<organism evidence="11 12">
    <name type="scientific">Umboniibacter marinipuniceus</name>
    <dbReference type="NCBI Taxonomy" id="569599"/>
    <lineage>
        <taxon>Bacteria</taxon>
        <taxon>Pseudomonadati</taxon>
        <taxon>Pseudomonadota</taxon>
        <taxon>Gammaproteobacteria</taxon>
        <taxon>Cellvibrionales</taxon>
        <taxon>Cellvibrionaceae</taxon>
        <taxon>Umboniibacter</taxon>
    </lineage>
</organism>
<reference evidence="11 12" key="1">
    <citation type="submission" date="2018-10" db="EMBL/GenBank/DDBJ databases">
        <title>Genomic Encyclopedia of Type Strains, Phase IV (KMG-IV): sequencing the most valuable type-strain genomes for metagenomic binning, comparative biology and taxonomic classification.</title>
        <authorList>
            <person name="Goeker M."/>
        </authorList>
    </citation>
    <scope>NUCLEOTIDE SEQUENCE [LARGE SCALE GENOMIC DNA]</scope>
    <source>
        <strain evidence="11 12">DSM 25080</strain>
    </source>
</reference>
<dbReference type="Pfam" id="PF03471">
    <property type="entry name" value="CorC_HlyC"/>
    <property type="match status" value="1"/>
</dbReference>
<dbReference type="Gene3D" id="3.10.580.10">
    <property type="entry name" value="CBS-domain"/>
    <property type="match status" value="1"/>
</dbReference>
<feature type="domain" description="CBS" evidence="10">
    <location>
        <begin position="134"/>
        <end position="191"/>
    </location>
</feature>
<dbReference type="RefSeq" id="WP_121876700.1">
    <property type="nucleotide sequence ID" value="NZ_REFJ01000003.1"/>
</dbReference>
<dbReference type="GO" id="GO:0050660">
    <property type="term" value="F:flavin adenine dinucleotide binding"/>
    <property type="evidence" value="ECO:0007669"/>
    <property type="project" value="InterPro"/>
</dbReference>
<dbReference type="InterPro" id="IPR016169">
    <property type="entry name" value="FAD-bd_PCMH_sub2"/>
</dbReference>
<evidence type="ECO:0000313" key="11">
    <source>
        <dbReference type="EMBL" id="RMA80010.1"/>
    </source>
</evidence>
<dbReference type="InterPro" id="IPR054115">
    <property type="entry name" value="CorC_N"/>
</dbReference>
<dbReference type="SUPFAM" id="SSF54631">
    <property type="entry name" value="CBS-domain pair"/>
    <property type="match status" value="1"/>
</dbReference>
<dbReference type="PANTHER" id="PTHR22777:SF27">
    <property type="entry name" value="MAGNESIUM AND COBALT EFFLUX PROTEIN CORC"/>
    <property type="match status" value="1"/>
</dbReference>
<keyword evidence="4" id="KW-0460">Magnesium</keyword>
<sequence length="282" mass="31582">MSEDRSSSSSQEKSWVEKVAGLFSNEPRSREELVDVLQNAHENKLLNREALDIMEGALGVSDAQVRDIMIPRSQMVVIHYNDSFREICNAVMESAHSRFPVVGDSNDDIKGLLLAKDLLPVALQDHSNFSVADILRKVNLVPESKRLNILLSEFREDRQHMAVVVDEYGGVAGLVTIEDVLEEIVGEIEDETDDDHDDDTFIRKMPNGSYVAQALTPIDEFNEVVESEFSDEEFDTIGGLAMQAFGHLPNRGEITLIEGYGFEVLNADSRQIHLLRVTPPKE</sequence>
<keyword evidence="5 9" id="KW-0129">CBS domain</keyword>
<keyword evidence="3" id="KW-0677">Repeat</keyword>
<dbReference type="Pfam" id="PF21917">
    <property type="entry name" value="NMB0537_N"/>
    <property type="match status" value="1"/>
</dbReference>
<evidence type="ECO:0000256" key="2">
    <source>
        <dbReference type="ARBA" id="ARBA00022448"/>
    </source>
</evidence>
<comment type="similarity">
    <text evidence="1">Belongs to the UPF0053 family.</text>
</comment>
<keyword evidence="2" id="KW-0813">Transport</keyword>
<protein>
    <recommendedName>
        <fullName evidence="8">Magnesium and cobalt efflux protein CorC</fullName>
    </recommendedName>
</protein>
<dbReference type="FunFam" id="3.10.580.10:FF:000002">
    <property type="entry name" value="Magnesium/cobalt efflux protein CorC"/>
    <property type="match status" value="1"/>
</dbReference>
<keyword evidence="6" id="KW-0170">Cobalt</keyword>
<dbReference type="InterPro" id="IPR005170">
    <property type="entry name" value="Transptr-assoc_dom"/>
</dbReference>
<dbReference type="SMART" id="SM01091">
    <property type="entry name" value="CorC_HlyC"/>
    <property type="match status" value="1"/>
</dbReference>